<protein>
    <submittedName>
        <fullName evidence="6">LysR family transcriptional regulator</fullName>
    </submittedName>
</protein>
<dbReference type="InterPro" id="IPR036390">
    <property type="entry name" value="WH_DNA-bd_sf"/>
</dbReference>
<dbReference type="GO" id="GO:0000976">
    <property type="term" value="F:transcription cis-regulatory region binding"/>
    <property type="evidence" value="ECO:0007669"/>
    <property type="project" value="TreeGrafter"/>
</dbReference>
<dbReference type="PRINTS" id="PR00039">
    <property type="entry name" value="HTHLYSR"/>
</dbReference>
<comment type="similarity">
    <text evidence="1">Belongs to the LysR transcriptional regulatory family.</text>
</comment>
<reference evidence="6 7" key="1">
    <citation type="journal article" date="2017" name="Nat. Microbiol.">
        <title>Natural product diversity associated with the nematode symbionts Photorhabdus and Xenorhabdus.</title>
        <authorList>
            <person name="Tobias N.J."/>
            <person name="Wolff H."/>
            <person name="Djahanschiri B."/>
            <person name="Grundmann F."/>
            <person name="Kronenwerth M."/>
            <person name="Shi Y.M."/>
            <person name="Simonyi S."/>
            <person name="Grun P."/>
            <person name="Shapiro-Ilan D."/>
            <person name="Pidot S.J."/>
            <person name="Stinear T.P."/>
            <person name="Ebersberger I."/>
            <person name="Bode H.B."/>
        </authorList>
    </citation>
    <scope>NUCLEOTIDE SEQUENCE [LARGE SCALE GENOMIC DNA]</scope>
    <source>
        <strain evidence="6 7">DSM 17904</strain>
    </source>
</reference>
<dbReference type="EMBL" id="NJAJ01000007">
    <property type="protein sequence ID" value="PHM66691.1"/>
    <property type="molecule type" value="Genomic_DNA"/>
</dbReference>
<evidence type="ECO:0000313" key="6">
    <source>
        <dbReference type="EMBL" id="PHM66691.1"/>
    </source>
</evidence>
<keyword evidence="4" id="KW-0804">Transcription</keyword>
<evidence type="ECO:0000256" key="4">
    <source>
        <dbReference type="ARBA" id="ARBA00023163"/>
    </source>
</evidence>
<dbReference type="PANTHER" id="PTHR30126">
    <property type="entry name" value="HTH-TYPE TRANSCRIPTIONAL REGULATOR"/>
    <property type="match status" value="1"/>
</dbReference>
<name>A0A2D0KTF3_9GAMM</name>
<gene>
    <name evidence="6" type="ORF">Xsto_01020</name>
</gene>
<dbReference type="InterPro" id="IPR036388">
    <property type="entry name" value="WH-like_DNA-bd_sf"/>
</dbReference>
<dbReference type="PANTHER" id="PTHR30126:SF91">
    <property type="entry name" value="LYSR FAMILY TRANSCRIPTIONAL REGULATOR"/>
    <property type="match status" value="1"/>
</dbReference>
<proteinExistence type="inferred from homology"/>
<evidence type="ECO:0000259" key="5">
    <source>
        <dbReference type="PROSITE" id="PS50931"/>
    </source>
</evidence>
<organism evidence="6 7">
    <name type="scientific">Xenorhabdus stockiae</name>
    <dbReference type="NCBI Taxonomy" id="351614"/>
    <lineage>
        <taxon>Bacteria</taxon>
        <taxon>Pseudomonadati</taxon>
        <taxon>Pseudomonadota</taxon>
        <taxon>Gammaproteobacteria</taxon>
        <taxon>Enterobacterales</taxon>
        <taxon>Morganellaceae</taxon>
        <taxon>Xenorhabdus</taxon>
    </lineage>
</organism>
<dbReference type="RefSeq" id="WP_099124270.1">
    <property type="nucleotide sequence ID" value="NZ_CAWNRH010000148.1"/>
</dbReference>
<sequence length="108" mass="12725">MFISKDLENFMAVARNKSINKASKELFITQSPISRSLKKLEFSLGVKLFVRKSQGLVLTEEGERLYNKIFSLYEQLKDIEVDYKNKKQSTYNIYREKNNDVMDLDGFR</sequence>
<dbReference type="PROSITE" id="PS50931">
    <property type="entry name" value="HTH_LYSR"/>
    <property type="match status" value="1"/>
</dbReference>
<dbReference type="SUPFAM" id="SSF46785">
    <property type="entry name" value="Winged helix' DNA-binding domain"/>
    <property type="match status" value="1"/>
</dbReference>
<evidence type="ECO:0000256" key="3">
    <source>
        <dbReference type="ARBA" id="ARBA00023125"/>
    </source>
</evidence>
<evidence type="ECO:0000256" key="2">
    <source>
        <dbReference type="ARBA" id="ARBA00023015"/>
    </source>
</evidence>
<keyword evidence="7" id="KW-1185">Reference proteome</keyword>
<accession>A0A2D0KTF3</accession>
<dbReference type="InterPro" id="IPR000847">
    <property type="entry name" value="LysR_HTH_N"/>
</dbReference>
<evidence type="ECO:0000256" key="1">
    <source>
        <dbReference type="ARBA" id="ARBA00009437"/>
    </source>
</evidence>
<evidence type="ECO:0000313" key="7">
    <source>
        <dbReference type="Proteomes" id="UP000222366"/>
    </source>
</evidence>
<keyword evidence="2" id="KW-0805">Transcription regulation</keyword>
<comment type="caution">
    <text evidence="6">The sequence shown here is derived from an EMBL/GenBank/DDBJ whole genome shotgun (WGS) entry which is preliminary data.</text>
</comment>
<dbReference type="Gene3D" id="1.10.10.10">
    <property type="entry name" value="Winged helix-like DNA-binding domain superfamily/Winged helix DNA-binding domain"/>
    <property type="match status" value="1"/>
</dbReference>
<feature type="domain" description="HTH lysR-type" evidence="5">
    <location>
        <begin position="2"/>
        <end position="59"/>
    </location>
</feature>
<dbReference type="AlphaFoldDB" id="A0A2D0KTF3"/>
<dbReference type="Pfam" id="PF00126">
    <property type="entry name" value="HTH_1"/>
    <property type="match status" value="1"/>
</dbReference>
<dbReference type="FunFam" id="1.10.10.10:FF:000001">
    <property type="entry name" value="LysR family transcriptional regulator"/>
    <property type="match status" value="1"/>
</dbReference>
<keyword evidence="3" id="KW-0238">DNA-binding</keyword>
<dbReference type="Proteomes" id="UP000222366">
    <property type="component" value="Unassembled WGS sequence"/>
</dbReference>
<dbReference type="GO" id="GO:0003700">
    <property type="term" value="F:DNA-binding transcription factor activity"/>
    <property type="evidence" value="ECO:0007669"/>
    <property type="project" value="InterPro"/>
</dbReference>